<accession>A0A183IYZ1</accession>
<keyword evidence="2" id="KW-1185">Reference proteome</keyword>
<dbReference type="CDD" id="cd06554">
    <property type="entry name" value="ASCH_ASC-1_like"/>
    <property type="match status" value="1"/>
</dbReference>
<dbReference type="InterPro" id="IPR039128">
    <property type="entry name" value="TRIP4-like"/>
</dbReference>
<reference evidence="1 2" key="2">
    <citation type="submission" date="2018-11" db="EMBL/GenBank/DDBJ databases">
        <authorList>
            <consortium name="Pathogen Informatics"/>
        </authorList>
    </citation>
    <scope>NUCLEOTIDE SEQUENCE [LARGE SCALE GENOMIC DNA]</scope>
</reference>
<dbReference type="AlphaFoldDB" id="A0A183IYZ1"/>
<dbReference type="OrthoDB" id="338816at2759"/>
<dbReference type="PANTHER" id="PTHR12963">
    <property type="entry name" value="THYROID RECEPTOR INTERACTING PROTEIN RELATED"/>
    <property type="match status" value="1"/>
</dbReference>
<gene>
    <name evidence="1" type="ORF">SBAD_LOCUS8839</name>
</gene>
<dbReference type="InterPro" id="IPR015947">
    <property type="entry name" value="PUA-like_sf"/>
</dbReference>
<evidence type="ECO:0000313" key="1">
    <source>
        <dbReference type="EMBL" id="VDP19621.1"/>
    </source>
</evidence>
<name>A0A183IYZ1_9BILA</name>
<organism evidence="3">
    <name type="scientific">Soboliphyme baturini</name>
    <dbReference type="NCBI Taxonomy" id="241478"/>
    <lineage>
        <taxon>Eukaryota</taxon>
        <taxon>Metazoa</taxon>
        <taxon>Ecdysozoa</taxon>
        <taxon>Nematoda</taxon>
        <taxon>Enoplea</taxon>
        <taxon>Dorylaimia</taxon>
        <taxon>Dioctophymatida</taxon>
        <taxon>Dioctophymatoidea</taxon>
        <taxon>Soboliphymatidae</taxon>
        <taxon>Soboliphyme</taxon>
    </lineage>
</organism>
<dbReference type="Proteomes" id="UP000270296">
    <property type="component" value="Unassembled WGS sequence"/>
</dbReference>
<dbReference type="WBParaSite" id="SBAD_0000915901-mRNA-1">
    <property type="protein sequence ID" value="SBAD_0000915901-mRNA-1"/>
    <property type="gene ID" value="SBAD_0000915901"/>
</dbReference>
<dbReference type="SUPFAM" id="SSF88697">
    <property type="entry name" value="PUA domain-like"/>
    <property type="match status" value="1"/>
</dbReference>
<sequence length="263" mass="30255">MAEVMNSTYRPSKGLEAAVTQKNKLLEYQENRITRTSVYDDQEKENYNICMEEPDMLDENFAQPSPYVEKADWLNHYCPEYIDANEMNELEVDADVELIDGSSTKCRVQSEDICRIQNSGKCLSVHQPHEGRTWYSAHRGTLWIASTARRARTEEIREIEDFYKRLYEGTELSLPTEYPSQCLLGYVEVVDCLAQEQYQELYPSGECDAPYVFVCRNAQQLPCNIPIVGKNKIYQLDPTIFHAAKNALGYVVKMNASRTNNGE</sequence>
<proteinExistence type="predicted"/>
<dbReference type="EMBL" id="UZAM01012022">
    <property type="protein sequence ID" value="VDP19621.1"/>
    <property type="molecule type" value="Genomic_DNA"/>
</dbReference>
<evidence type="ECO:0000313" key="3">
    <source>
        <dbReference type="WBParaSite" id="SBAD_0000915901-mRNA-1"/>
    </source>
</evidence>
<evidence type="ECO:0000313" key="2">
    <source>
        <dbReference type="Proteomes" id="UP000270296"/>
    </source>
</evidence>
<reference evidence="3" key="1">
    <citation type="submission" date="2016-06" db="UniProtKB">
        <authorList>
            <consortium name="WormBaseParasite"/>
        </authorList>
    </citation>
    <scope>IDENTIFICATION</scope>
</reference>
<protein>
    <submittedName>
        <fullName evidence="3">ASCH domain-containing protein</fullName>
    </submittedName>
</protein>